<dbReference type="EMBL" id="RYYR01000030">
    <property type="protein sequence ID" value="RUL48673.1"/>
    <property type="molecule type" value="Genomic_DNA"/>
</dbReference>
<sequence length="279" mass="32503">MRRAIVVFVEDKRDLIVQFMCLYTSLKFINNKDTDIVVFGTEEALEKIPDDCLKYTFVPPSKPEEFNNYPYINSLCCLLGNEADVLDKYDFILRSDVDTFLTPSWNEFFPEKYTVGKGAYVFTDEVKEKITSISNQLKLNHRGLHNLGSTHYGKPNQIRSVCKLAVEVAEHLLTTEFRYTEGEWPGWYRGVTTMYSCEIAMNHLVSDIKVEAGKLDFDSTSQNFTTGHPHIHCWHTDELFSKFQFSDGNYDHIQRNQLKIEYVRDYCLYIALLSKEIVY</sequence>
<accession>A0A432L896</accession>
<reference evidence="2 3" key="1">
    <citation type="submission" date="2018-12" db="EMBL/GenBank/DDBJ databases">
        <title>Lysinibacillus antri sp. nov., isolated from a cave soil.</title>
        <authorList>
            <person name="Narsing Rao M.P."/>
            <person name="Zhang H."/>
            <person name="Dong Z.-Y."/>
            <person name="Niu X.-K."/>
            <person name="Zhang K."/>
            <person name="Fang B.-Z."/>
            <person name="Kang Y.-Q."/>
            <person name="Xiao M."/>
            <person name="Li W.-J."/>
        </authorList>
    </citation>
    <scope>NUCLEOTIDE SEQUENCE [LARGE SCALE GENOMIC DNA]</scope>
    <source>
        <strain evidence="2 3">SYSU K30002</strain>
    </source>
</reference>
<dbReference type="RefSeq" id="WP_126660270.1">
    <property type="nucleotide sequence ID" value="NZ_RYYR01000030.1"/>
</dbReference>
<dbReference type="Pfam" id="PF23741">
    <property type="entry name" value="DUF7164"/>
    <property type="match status" value="1"/>
</dbReference>
<evidence type="ECO:0000259" key="1">
    <source>
        <dbReference type="Pfam" id="PF23741"/>
    </source>
</evidence>
<proteinExistence type="predicted"/>
<gene>
    <name evidence="2" type="ORF">EK386_16440</name>
</gene>
<dbReference type="InterPro" id="IPR055588">
    <property type="entry name" value="DUF7164"/>
</dbReference>
<evidence type="ECO:0000313" key="3">
    <source>
        <dbReference type="Proteomes" id="UP000287910"/>
    </source>
</evidence>
<organism evidence="2 3">
    <name type="scientific">Lysinibacillus antri</name>
    <dbReference type="NCBI Taxonomy" id="2498145"/>
    <lineage>
        <taxon>Bacteria</taxon>
        <taxon>Bacillati</taxon>
        <taxon>Bacillota</taxon>
        <taxon>Bacilli</taxon>
        <taxon>Bacillales</taxon>
        <taxon>Bacillaceae</taxon>
        <taxon>Lysinibacillus</taxon>
    </lineage>
</organism>
<comment type="caution">
    <text evidence="2">The sequence shown here is derived from an EMBL/GenBank/DDBJ whole genome shotgun (WGS) entry which is preliminary data.</text>
</comment>
<feature type="domain" description="DUF7164" evidence="1">
    <location>
        <begin position="2"/>
        <end position="260"/>
    </location>
</feature>
<dbReference type="AlphaFoldDB" id="A0A432L896"/>
<keyword evidence="3" id="KW-1185">Reference proteome</keyword>
<name>A0A432L896_9BACI</name>
<evidence type="ECO:0000313" key="2">
    <source>
        <dbReference type="EMBL" id="RUL48673.1"/>
    </source>
</evidence>
<protein>
    <recommendedName>
        <fullName evidence="1">DUF7164 domain-containing protein</fullName>
    </recommendedName>
</protein>
<dbReference type="Proteomes" id="UP000287910">
    <property type="component" value="Unassembled WGS sequence"/>
</dbReference>